<dbReference type="Gene3D" id="1.10.10.1150">
    <property type="entry name" value="Coenzyme PQQ synthesis protein D (PqqD)"/>
    <property type="match status" value="1"/>
</dbReference>
<dbReference type="EMBL" id="FNVT01000015">
    <property type="protein sequence ID" value="SEH00215.1"/>
    <property type="molecule type" value="Genomic_DNA"/>
</dbReference>
<dbReference type="InterPro" id="IPR041881">
    <property type="entry name" value="PqqD_sf"/>
</dbReference>
<dbReference type="RefSeq" id="WP_103961374.1">
    <property type="nucleotide sequence ID" value="NZ_FNVT01000015.1"/>
</dbReference>
<gene>
    <name evidence="1" type="ORF">SAMN05444920_115194</name>
</gene>
<dbReference type="AlphaFoldDB" id="A0A1H6ETF1"/>
<dbReference type="OrthoDB" id="5195143at2"/>
<dbReference type="InterPro" id="IPR008792">
    <property type="entry name" value="PQQD"/>
</dbReference>
<evidence type="ECO:0000313" key="2">
    <source>
        <dbReference type="Proteomes" id="UP000236732"/>
    </source>
</evidence>
<name>A0A1H6ETF1_9ACTN</name>
<evidence type="ECO:0000313" key="1">
    <source>
        <dbReference type="EMBL" id="SEH00215.1"/>
    </source>
</evidence>
<organism evidence="1 2">
    <name type="scientific">Nonomuraea solani</name>
    <dbReference type="NCBI Taxonomy" id="1144553"/>
    <lineage>
        <taxon>Bacteria</taxon>
        <taxon>Bacillati</taxon>
        <taxon>Actinomycetota</taxon>
        <taxon>Actinomycetes</taxon>
        <taxon>Streptosporangiales</taxon>
        <taxon>Streptosporangiaceae</taxon>
        <taxon>Nonomuraea</taxon>
    </lineage>
</organism>
<protein>
    <submittedName>
        <fullName evidence="1">Coenzyme PQQ synthesis protein D (PqqD)</fullName>
    </submittedName>
</protein>
<proteinExistence type="predicted"/>
<dbReference type="Pfam" id="PF05402">
    <property type="entry name" value="PqqD"/>
    <property type="match status" value="1"/>
</dbReference>
<dbReference type="Proteomes" id="UP000236732">
    <property type="component" value="Unassembled WGS sequence"/>
</dbReference>
<sequence length="89" mass="9838">MIRIPEHVVTTMFDDSAVLLDTRNDVYFALNETGGEFWSALAKGDTVDAAVAHVCDLFDAPREVIESDMRSLVRQLIDARLLLADGENA</sequence>
<keyword evidence="2" id="KW-1185">Reference proteome</keyword>
<reference evidence="1 2" key="1">
    <citation type="submission" date="2016-10" db="EMBL/GenBank/DDBJ databases">
        <authorList>
            <person name="de Groot N.N."/>
        </authorList>
    </citation>
    <scope>NUCLEOTIDE SEQUENCE [LARGE SCALE GENOMIC DNA]</scope>
    <source>
        <strain evidence="1 2">CGMCC 4.7037</strain>
    </source>
</reference>
<accession>A0A1H6ETF1</accession>